<comment type="caution">
    <text evidence="2">The sequence shown here is derived from an EMBL/GenBank/DDBJ whole genome shotgun (WGS) entry which is preliminary data.</text>
</comment>
<dbReference type="EMBL" id="MVHF01000028">
    <property type="protein sequence ID" value="ORA31992.1"/>
    <property type="molecule type" value="Genomic_DNA"/>
</dbReference>
<gene>
    <name evidence="2" type="ORF">BST13_23820</name>
</gene>
<keyword evidence="1" id="KW-0472">Membrane</keyword>
<dbReference type="Proteomes" id="UP000192448">
    <property type="component" value="Unassembled WGS sequence"/>
</dbReference>
<evidence type="ECO:0000313" key="3">
    <source>
        <dbReference type="Proteomes" id="UP000192448"/>
    </source>
</evidence>
<sequence length="186" mass="19488">MFAVTNVDDMVMLTVFFGRAEGRRSAVLRVVVGQYLGFIAIVVVSMLGALGATLLPDSVAPYLGLLPIALGVRAGWLAWGSRHDRAEDVDRDDGVGVLHVALVTFANGGDNIGVYVPVFAVAGVGSMIGYVAVFLVGVAVWCVAGRYLASRPAIATVLSRWGHIILPVVLIGIGLRILAEGKAFGL</sequence>
<feature type="transmembrane region" description="Helical" evidence="1">
    <location>
        <begin position="128"/>
        <end position="149"/>
    </location>
</feature>
<organism evidence="2 3">
    <name type="scientific">Mycobacterium aquaticum</name>
    <dbReference type="NCBI Taxonomy" id="1927124"/>
    <lineage>
        <taxon>Bacteria</taxon>
        <taxon>Bacillati</taxon>
        <taxon>Actinomycetota</taxon>
        <taxon>Actinomycetes</taxon>
        <taxon>Mycobacteriales</taxon>
        <taxon>Mycobacteriaceae</taxon>
        <taxon>Mycobacterium</taxon>
    </lineage>
</organism>
<protein>
    <submittedName>
        <fullName evidence="2">Cadmium transporter</fullName>
    </submittedName>
</protein>
<keyword evidence="1" id="KW-0812">Transmembrane</keyword>
<keyword evidence="3" id="KW-1185">Reference proteome</keyword>
<dbReference type="RefSeq" id="WP_083166544.1">
    <property type="nucleotide sequence ID" value="NZ_MVHF01000028.1"/>
</dbReference>
<keyword evidence="1" id="KW-1133">Transmembrane helix</keyword>
<dbReference type="STRING" id="1927124.BST13_23820"/>
<evidence type="ECO:0000256" key="1">
    <source>
        <dbReference type="SAM" id="Phobius"/>
    </source>
</evidence>
<evidence type="ECO:0000313" key="2">
    <source>
        <dbReference type="EMBL" id="ORA31992.1"/>
    </source>
</evidence>
<dbReference type="AlphaFoldDB" id="A0A1X0APP1"/>
<proteinExistence type="predicted"/>
<feature type="transmembrane region" description="Helical" evidence="1">
    <location>
        <begin position="59"/>
        <end position="79"/>
    </location>
</feature>
<feature type="transmembrane region" description="Helical" evidence="1">
    <location>
        <begin position="161"/>
        <end position="179"/>
    </location>
</feature>
<dbReference type="InterPro" id="IPR004676">
    <property type="entry name" value="Cd-R_transporter"/>
</dbReference>
<feature type="transmembrane region" description="Helical" evidence="1">
    <location>
        <begin position="26"/>
        <end position="47"/>
    </location>
</feature>
<accession>A0A1X0APP1</accession>
<dbReference type="Pfam" id="PF03596">
    <property type="entry name" value="Cad"/>
    <property type="match status" value="1"/>
</dbReference>
<reference evidence="2 3" key="1">
    <citation type="submission" date="2017-02" db="EMBL/GenBank/DDBJ databases">
        <title>The new phylogeny of genus Mycobacterium.</title>
        <authorList>
            <person name="Tortoli E."/>
            <person name="Trovato A."/>
            <person name="Cirillo D.M."/>
        </authorList>
    </citation>
    <scope>NUCLEOTIDE SEQUENCE [LARGE SCALE GENOMIC DNA]</scope>
    <source>
        <strain evidence="2 3">RW6</strain>
    </source>
</reference>
<feature type="transmembrane region" description="Helical" evidence="1">
    <location>
        <begin position="100"/>
        <end position="122"/>
    </location>
</feature>
<name>A0A1X0APP1_9MYCO</name>
<dbReference type="OrthoDB" id="7995400at2"/>